<dbReference type="Gene3D" id="6.10.250.690">
    <property type="match status" value="1"/>
</dbReference>
<evidence type="ECO:0000259" key="8">
    <source>
        <dbReference type="PROSITE" id="PS51755"/>
    </source>
</evidence>
<feature type="domain" description="OmpR/PhoB-type" evidence="8">
    <location>
        <begin position="124"/>
        <end position="223"/>
    </location>
</feature>
<keyword evidence="2" id="KW-0805">Transcription regulation</keyword>
<keyword evidence="1 5" id="KW-0597">Phosphoprotein</keyword>
<evidence type="ECO:0000313" key="10">
    <source>
        <dbReference type="Proteomes" id="UP001500711"/>
    </source>
</evidence>
<dbReference type="CDD" id="cd00383">
    <property type="entry name" value="trans_reg_C"/>
    <property type="match status" value="1"/>
</dbReference>
<evidence type="ECO:0000313" key="9">
    <source>
        <dbReference type="EMBL" id="GAA3687947.1"/>
    </source>
</evidence>
<keyword evidence="10" id="KW-1185">Reference proteome</keyword>
<keyword evidence="3 6" id="KW-0238">DNA-binding</keyword>
<dbReference type="PROSITE" id="PS51755">
    <property type="entry name" value="OMPR_PHOB"/>
    <property type="match status" value="1"/>
</dbReference>
<dbReference type="Pfam" id="PF00486">
    <property type="entry name" value="Trans_reg_C"/>
    <property type="match status" value="1"/>
</dbReference>
<dbReference type="SMART" id="SM00862">
    <property type="entry name" value="Trans_reg_C"/>
    <property type="match status" value="1"/>
</dbReference>
<dbReference type="PROSITE" id="PS50110">
    <property type="entry name" value="RESPONSE_REGULATORY"/>
    <property type="match status" value="1"/>
</dbReference>
<dbReference type="PANTHER" id="PTHR48111">
    <property type="entry name" value="REGULATOR OF RPOS"/>
    <property type="match status" value="1"/>
</dbReference>
<dbReference type="Proteomes" id="UP001500711">
    <property type="component" value="Unassembled WGS sequence"/>
</dbReference>
<evidence type="ECO:0000256" key="4">
    <source>
        <dbReference type="ARBA" id="ARBA00023163"/>
    </source>
</evidence>
<evidence type="ECO:0000259" key="7">
    <source>
        <dbReference type="PROSITE" id="PS50110"/>
    </source>
</evidence>
<feature type="modified residue" description="4-aspartylphosphate" evidence="5">
    <location>
        <position position="47"/>
    </location>
</feature>
<organism evidence="9 10">
    <name type="scientific">Lentzea roselyniae</name>
    <dbReference type="NCBI Taxonomy" id="531940"/>
    <lineage>
        <taxon>Bacteria</taxon>
        <taxon>Bacillati</taxon>
        <taxon>Actinomycetota</taxon>
        <taxon>Actinomycetes</taxon>
        <taxon>Pseudonocardiales</taxon>
        <taxon>Pseudonocardiaceae</taxon>
        <taxon>Lentzea</taxon>
    </lineage>
</organism>
<dbReference type="Pfam" id="PF00072">
    <property type="entry name" value="Response_reg"/>
    <property type="match status" value="1"/>
</dbReference>
<feature type="domain" description="Response regulatory" evidence="7">
    <location>
        <begin position="1"/>
        <end position="111"/>
    </location>
</feature>
<dbReference type="InterPro" id="IPR001789">
    <property type="entry name" value="Sig_transdc_resp-reg_receiver"/>
</dbReference>
<protein>
    <submittedName>
        <fullName evidence="9">Response regulator transcription factor</fullName>
    </submittedName>
</protein>
<sequence>MVEDDPAVQAALVQALNGLGLTAQAVGTAAAALQEVVAAEPDLVLLDLGLPDLDGMVVLTMLRSVSDVPVIVATARGDESSVVQSLNSGADDYIVKPFTSTHLSARITALLRRAKAGPKTGEPDETIHIGDLQIDPNRRHAALAGARLVLTRREFDLLAYLARRPDQVVSRQELFEAVWDQSASADDRTIDVHTSWLRRKLGETAAEPRYLHTVRGVGYRFTNPG</sequence>
<feature type="DNA-binding region" description="OmpR/PhoB-type" evidence="6">
    <location>
        <begin position="124"/>
        <end position="223"/>
    </location>
</feature>
<gene>
    <name evidence="9" type="ORF">GCM10022267_88350</name>
</gene>
<comment type="caution">
    <text evidence="9">The sequence shown here is derived from an EMBL/GenBank/DDBJ whole genome shotgun (WGS) entry which is preliminary data.</text>
</comment>
<dbReference type="SMART" id="SM00448">
    <property type="entry name" value="REC"/>
    <property type="match status" value="1"/>
</dbReference>
<evidence type="ECO:0000256" key="3">
    <source>
        <dbReference type="ARBA" id="ARBA00023125"/>
    </source>
</evidence>
<dbReference type="Gene3D" id="1.10.10.10">
    <property type="entry name" value="Winged helix-like DNA-binding domain superfamily/Winged helix DNA-binding domain"/>
    <property type="match status" value="1"/>
</dbReference>
<keyword evidence="4" id="KW-0804">Transcription</keyword>
<evidence type="ECO:0000256" key="5">
    <source>
        <dbReference type="PROSITE-ProRule" id="PRU00169"/>
    </source>
</evidence>
<evidence type="ECO:0000256" key="1">
    <source>
        <dbReference type="ARBA" id="ARBA00022553"/>
    </source>
</evidence>
<reference evidence="10" key="1">
    <citation type="journal article" date="2019" name="Int. J. Syst. Evol. Microbiol.">
        <title>The Global Catalogue of Microorganisms (GCM) 10K type strain sequencing project: providing services to taxonomists for standard genome sequencing and annotation.</title>
        <authorList>
            <consortium name="The Broad Institute Genomics Platform"/>
            <consortium name="The Broad Institute Genome Sequencing Center for Infectious Disease"/>
            <person name="Wu L."/>
            <person name="Ma J."/>
        </authorList>
    </citation>
    <scope>NUCLEOTIDE SEQUENCE [LARGE SCALE GENOMIC DNA]</scope>
    <source>
        <strain evidence="10">JCM 17494</strain>
    </source>
</reference>
<name>A0ABP7CD74_9PSEU</name>
<evidence type="ECO:0000256" key="6">
    <source>
        <dbReference type="PROSITE-ProRule" id="PRU01091"/>
    </source>
</evidence>
<accession>A0ABP7CD74</accession>
<dbReference type="EMBL" id="BAABBE010000065">
    <property type="protein sequence ID" value="GAA3687947.1"/>
    <property type="molecule type" value="Genomic_DNA"/>
</dbReference>
<dbReference type="SUPFAM" id="SSF52172">
    <property type="entry name" value="CheY-like"/>
    <property type="match status" value="1"/>
</dbReference>
<dbReference type="InterPro" id="IPR011006">
    <property type="entry name" value="CheY-like_superfamily"/>
</dbReference>
<dbReference type="Gene3D" id="3.40.50.2300">
    <property type="match status" value="1"/>
</dbReference>
<dbReference type="InterPro" id="IPR001867">
    <property type="entry name" value="OmpR/PhoB-type_DNA-bd"/>
</dbReference>
<evidence type="ECO:0000256" key="2">
    <source>
        <dbReference type="ARBA" id="ARBA00023015"/>
    </source>
</evidence>
<proteinExistence type="predicted"/>
<dbReference type="PANTHER" id="PTHR48111:SF4">
    <property type="entry name" value="DNA-BINDING DUAL TRANSCRIPTIONAL REGULATOR OMPR"/>
    <property type="match status" value="1"/>
</dbReference>
<dbReference type="InterPro" id="IPR036388">
    <property type="entry name" value="WH-like_DNA-bd_sf"/>
</dbReference>
<dbReference type="InterPro" id="IPR039420">
    <property type="entry name" value="WalR-like"/>
</dbReference>